<comment type="caution">
    <text evidence="2">The sequence shown here is derived from an EMBL/GenBank/DDBJ whole genome shotgun (WGS) entry which is preliminary data.</text>
</comment>
<evidence type="ECO:0000256" key="1">
    <source>
        <dbReference type="SAM" id="MobiDB-lite"/>
    </source>
</evidence>
<gene>
    <name evidence="2" type="ORF">EVAR_59934_1</name>
</gene>
<organism evidence="2 3">
    <name type="scientific">Eumeta variegata</name>
    <name type="common">Bagworm moth</name>
    <name type="synonym">Eumeta japonica</name>
    <dbReference type="NCBI Taxonomy" id="151549"/>
    <lineage>
        <taxon>Eukaryota</taxon>
        <taxon>Metazoa</taxon>
        <taxon>Ecdysozoa</taxon>
        <taxon>Arthropoda</taxon>
        <taxon>Hexapoda</taxon>
        <taxon>Insecta</taxon>
        <taxon>Pterygota</taxon>
        <taxon>Neoptera</taxon>
        <taxon>Endopterygota</taxon>
        <taxon>Lepidoptera</taxon>
        <taxon>Glossata</taxon>
        <taxon>Ditrysia</taxon>
        <taxon>Tineoidea</taxon>
        <taxon>Psychidae</taxon>
        <taxon>Oiketicinae</taxon>
        <taxon>Eumeta</taxon>
    </lineage>
</organism>
<feature type="region of interest" description="Disordered" evidence="1">
    <location>
        <begin position="68"/>
        <end position="101"/>
    </location>
</feature>
<evidence type="ECO:0000313" key="3">
    <source>
        <dbReference type="Proteomes" id="UP000299102"/>
    </source>
</evidence>
<reference evidence="2 3" key="1">
    <citation type="journal article" date="2019" name="Commun. Biol.">
        <title>The bagworm genome reveals a unique fibroin gene that provides high tensile strength.</title>
        <authorList>
            <person name="Kono N."/>
            <person name="Nakamura H."/>
            <person name="Ohtoshi R."/>
            <person name="Tomita M."/>
            <person name="Numata K."/>
            <person name="Arakawa K."/>
        </authorList>
    </citation>
    <scope>NUCLEOTIDE SEQUENCE [LARGE SCALE GENOMIC DNA]</scope>
</reference>
<dbReference type="EMBL" id="BGZK01001358">
    <property type="protein sequence ID" value="GBP78139.1"/>
    <property type="molecule type" value="Genomic_DNA"/>
</dbReference>
<dbReference type="AlphaFoldDB" id="A0A4C1YU19"/>
<feature type="compositionally biased region" description="Basic and acidic residues" evidence="1">
    <location>
        <begin position="91"/>
        <end position="101"/>
    </location>
</feature>
<protein>
    <submittedName>
        <fullName evidence="2">Uncharacterized protein</fullName>
    </submittedName>
</protein>
<keyword evidence="3" id="KW-1185">Reference proteome</keyword>
<sequence>MVPQVDYVLQMSHAARAKLRPILASRLPIRTKIATTSVIYAPTEPQHQRLQAQQNIVLRMIGTDRVGVEDPRTNGRFDSSGLNSARLIGHSLKDESRNSRK</sequence>
<evidence type="ECO:0000313" key="2">
    <source>
        <dbReference type="EMBL" id="GBP78139.1"/>
    </source>
</evidence>
<proteinExistence type="predicted"/>
<dbReference type="OrthoDB" id="412981at2759"/>
<name>A0A4C1YU19_EUMVA</name>
<dbReference type="Proteomes" id="UP000299102">
    <property type="component" value="Unassembled WGS sequence"/>
</dbReference>
<accession>A0A4C1YU19</accession>